<comment type="similarity">
    <text evidence="2">Belongs to the ATP11 family.</text>
</comment>
<name>A0AAN6XF60_9PEZI</name>
<dbReference type="GO" id="GO:0005739">
    <property type="term" value="C:mitochondrion"/>
    <property type="evidence" value="ECO:0007669"/>
    <property type="project" value="UniProtKB-SubCell"/>
</dbReference>
<gene>
    <name evidence="6" type="ORF">QBC40DRAFT_282574</name>
</gene>
<feature type="region of interest" description="Disordered" evidence="5">
    <location>
        <begin position="87"/>
        <end position="130"/>
    </location>
</feature>
<comment type="subcellular location">
    <subcellularLocation>
        <location evidence="1">Mitochondrion</location>
    </subcellularLocation>
</comment>
<evidence type="ECO:0000256" key="5">
    <source>
        <dbReference type="SAM" id="MobiDB-lite"/>
    </source>
</evidence>
<organism evidence="6 7">
    <name type="scientific">Triangularia verruculosa</name>
    <dbReference type="NCBI Taxonomy" id="2587418"/>
    <lineage>
        <taxon>Eukaryota</taxon>
        <taxon>Fungi</taxon>
        <taxon>Dikarya</taxon>
        <taxon>Ascomycota</taxon>
        <taxon>Pezizomycotina</taxon>
        <taxon>Sordariomycetes</taxon>
        <taxon>Sordariomycetidae</taxon>
        <taxon>Sordariales</taxon>
        <taxon>Podosporaceae</taxon>
        <taxon>Triangularia</taxon>
    </lineage>
</organism>
<sequence length="323" mass="36244">MVSLRPPVLRHLLSSAPRTLRASHQRRWAQVHDVRFLATTQQPLNTIEKYREKLARKAQEEGHGTIDSLKAAYAEKIQKLRKEADVVVPTTPPPSPSSPQPSSQSTVQQPPPPQQQQQQKPNKSFDSSGIKPLGSILDLPKVSPLPEKELTAIWRFHHAAKPNSLCAVIPSGTYSQLESTARLNPHFVLPVPHPGQGAEIHFVQWTWDPATNSSTVLFTQLAEYKARGEFAQPHTTVTHYKDLAKDKGVVLMQGTVMEDRGVKVQDAQFLVMCLQRFYGGWDGVDGQAGMERAEERRRLLEWFGRGDARFSVDKLLEEAERMG</sequence>
<dbReference type="PANTHER" id="PTHR13126">
    <property type="entry name" value="CHAPERONE ATP11"/>
    <property type="match status" value="1"/>
</dbReference>
<reference evidence="6" key="1">
    <citation type="journal article" date="2023" name="Mol. Phylogenet. Evol.">
        <title>Genome-scale phylogeny and comparative genomics of the fungal order Sordariales.</title>
        <authorList>
            <person name="Hensen N."/>
            <person name="Bonometti L."/>
            <person name="Westerberg I."/>
            <person name="Brannstrom I.O."/>
            <person name="Guillou S."/>
            <person name="Cros-Aarteil S."/>
            <person name="Calhoun S."/>
            <person name="Haridas S."/>
            <person name="Kuo A."/>
            <person name="Mondo S."/>
            <person name="Pangilinan J."/>
            <person name="Riley R."/>
            <person name="LaButti K."/>
            <person name="Andreopoulos B."/>
            <person name="Lipzen A."/>
            <person name="Chen C."/>
            <person name="Yan M."/>
            <person name="Daum C."/>
            <person name="Ng V."/>
            <person name="Clum A."/>
            <person name="Steindorff A."/>
            <person name="Ohm R.A."/>
            <person name="Martin F."/>
            <person name="Silar P."/>
            <person name="Natvig D.O."/>
            <person name="Lalanne C."/>
            <person name="Gautier V."/>
            <person name="Ament-Velasquez S.L."/>
            <person name="Kruys A."/>
            <person name="Hutchinson M.I."/>
            <person name="Powell A.J."/>
            <person name="Barry K."/>
            <person name="Miller A.N."/>
            <person name="Grigoriev I.V."/>
            <person name="Debuchy R."/>
            <person name="Gladieux P."/>
            <person name="Hiltunen Thoren M."/>
            <person name="Johannesson H."/>
        </authorList>
    </citation>
    <scope>NUCLEOTIDE SEQUENCE</scope>
    <source>
        <strain evidence="6">CBS 315.58</strain>
    </source>
</reference>
<evidence type="ECO:0000256" key="3">
    <source>
        <dbReference type="ARBA" id="ARBA00022946"/>
    </source>
</evidence>
<dbReference type="Pfam" id="PF06644">
    <property type="entry name" value="ATP11"/>
    <property type="match status" value="1"/>
</dbReference>
<dbReference type="AlphaFoldDB" id="A0AAN6XF60"/>
<evidence type="ECO:0000256" key="2">
    <source>
        <dbReference type="ARBA" id="ARBA00009116"/>
    </source>
</evidence>
<comment type="caution">
    <text evidence="6">The sequence shown here is derived from an EMBL/GenBank/DDBJ whole genome shotgun (WGS) entry which is preliminary data.</text>
</comment>
<keyword evidence="7" id="KW-1185">Reference proteome</keyword>
<dbReference type="EMBL" id="MU863936">
    <property type="protein sequence ID" value="KAK4199136.1"/>
    <property type="molecule type" value="Genomic_DNA"/>
</dbReference>
<evidence type="ECO:0000256" key="1">
    <source>
        <dbReference type="ARBA" id="ARBA00004173"/>
    </source>
</evidence>
<dbReference type="GO" id="GO:0033615">
    <property type="term" value="P:mitochondrial proton-transporting ATP synthase complex assembly"/>
    <property type="evidence" value="ECO:0007669"/>
    <property type="project" value="TreeGrafter"/>
</dbReference>
<dbReference type="PANTHER" id="PTHR13126:SF0">
    <property type="entry name" value="ATP SYNTHASE MITOCHONDRIAL F1 COMPLEX ASSEMBLY FACTOR 1"/>
    <property type="match status" value="1"/>
</dbReference>
<proteinExistence type="inferred from homology"/>
<accession>A0AAN6XF60</accession>
<evidence type="ECO:0000313" key="7">
    <source>
        <dbReference type="Proteomes" id="UP001303160"/>
    </source>
</evidence>
<keyword evidence="3" id="KW-0809">Transit peptide</keyword>
<protein>
    <submittedName>
        <fullName evidence="6">ATP11 protein-domain-containing protein</fullName>
    </submittedName>
</protein>
<dbReference type="Proteomes" id="UP001303160">
    <property type="component" value="Unassembled WGS sequence"/>
</dbReference>
<evidence type="ECO:0000313" key="6">
    <source>
        <dbReference type="EMBL" id="KAK4199136.1"/>
    </source>
</evidence>
<feature type="compositionally biased region" description="Pro residues" evidence="5">
    <location>
        <begin position="90"/>
        <end position="99"/>
    </location>
</feature>
<keyword evidence="4" id="KW-0496">Mitochondrion</keyword>
<dbReference type="InterPro" id="IPR010591">
    <property type="entry name" value="ATP11"/>
</dbReference>
<reference evidence="6" key="2">
    <citation type="submission" date="2023-05" db="EMBL/GenBank/DDBJ databases">
        <authorList>
            <consortium name="Lawrence Berkeley National Laboratory"/>
            <person name="Steindorff A."/>
            <person name="Hensen N."/>
            <person name="Bonometti L."/>
            <person name="Westerberg I."/>
            <person name="Brannstrom I.O."/>
            <person name="Guillou S."/>
            <person name="Cros-Aarteil S."/>
            <person name="Calhoun S."/>
            <person name="Haridas S."/>
            <person name="Kuo A."/>
            <person name="Mondo S."/>
            <person name="Pangilinan J."/>
            <person name="Riley R."/>
            <person name="Labutti K."/>
            <person name="Andreopoulos B."/>
            <person name="Lipzen A."/>
            <person name="Chen C."/>
            <person name="Yanf M."/>
            <person name="Daum C."/>
            <person name="Ng V."/>
            <person name="Clum A."/>
            <person name="Ohm R."/>
            <person name="Martin F."/>
            <person name="Silar P."/>
            <person name="Natvig D."/>
            <person name="Lalanne C."/>
            <person name="Gautier V."/>
            <person name="Ament-Velasquez S.L."/>
            <person name="Kruys A."/>
            <person name="Hutchinson M.I."/>
            <person name="Powell A.J."/>
            <person name="Barry K."/>
            <person name="Miller A.N."/>
            <person name="Grigoriev I.V."/>
            <person name="Debuchy R."/>
            <person name="Gladieux P."/>
            <person name="Thoren M.H."/>
            <person name="Johannesson H."/>
        </authorList>
    </citation>
    <scope>NUCLEOTIDE SEQUENCE</scope>
    <source>
        <strain evidence="6">CBS 315.58</strain>
    </source>
</reference>
<evidence type="ECO:0000256" key="4">
    <source>
        <dbReference type="ARBA" id="ARBA00023128"/>
    </source>
</evidence>